<organism evidence="2 3">
    <name type="scientific">Podospora fimiseda</name>
    <dbReference type="NCBI Taxonomy" id="252190"/>
    <lineage>
        <taxon>Eukaryota</taxon>
        <taxon>Fungi</taxon>
        <taxon>Dikarya</taxon>
        <taxon>Ascomycota</taxon>
        <taxon>Pezizomycotina</taxon>
        <taxon>Sordariomycetes</taxon>
        <taxon>Sordariomycetidae</taxon>
        <taxon>Sordariales</taxon>
        <taxon>Podosporaceae</taxon>
        <taxon>Podospora</taxon>
    </lineage>
</organism>
<dbReference type="EMBL" id="MU865424">
    <property type="protein sequence ID" value="KAK4223503.1"/>
    <property type="molecule type" value="Genomic_DNA"/>
</dbReference>
<evidence type="ECO:0000256" key="1">
    <source>
        <dbReference type="SAM" id="MobiDB-lite"/>
    </source>
</evidence>
<sequence>MSREQLKITTRQEGNFPIIDGNFKFWCFRGRRRILAARLAFGEDYYFTVRVFIETQVESLTSFLRHENESFLHETQPTDGEIFSRIRTDYRYDNIGAGRWFRQWNSWKLGGINVAIAARIDELIIFHIDYIADVWDYIVDNKPEVQRLIDIESVQLVQFRAPSISPADYYTLSAAMDSGKLFPYIHDRNTRQQIKTKLLVYPETDQEGQFHSAKGTPSLGVCFMILFIAALRDFPNLSKEQPLHDRRGESICFKLNNTSVKRLCQRAQLLGFFGSKITNGLTLSDEMCQSDDLSLLPTYPLSDWRGGKPFLRTFAALKSTLATNSELGFDNVLPPKLVEKDIIRAFFGYITIEMDPNTPVFNIPGLQQRLPKNSTITTPAPVILLNTHSGGPSVISGTKKKRTRGFYRDSNRVNKGKVKQRKREALTAEFIQTFSEGAVTKTPNKSVPALARLSPPSALPAYANQTSSYEVDISLPKRNTMTRPAPIYPISTLDSAEKNINESISNIQTVIGEEDLFQIETGDEEDVSLSAPLSDQNSDNRTPQKEALSGSEDNENFATIATQLPTRTVQTRNVPSISQYWAAEEGK</sequence>
<dbReference type="Proteomes" id="UP001301958">
    <property type="component" value="Unassembled WGS sequence"/>
</dbReference>
<feature type="compositionally biased region" description="Polar residues" evidence="1">
    <location>
        <begin position="531"/>
        <end position="541"/>
    </location>
</feature>
<evidence type="ECO:0000313" key="3">
    <source>
        <dbReference type="Proteomes" id="UP001301958"/>
    </source>
</evidence>
<gene>
    <name evidence="2" type="ORF">QBC38DRAFT_447279</name>
</gene>
<dbReference type="AlphaFoldDB" id="A0AAN7GSG5"/>
<dbReference type="Pfam" id="PF12520">
    <property type="entry name" value="DUF3723"/>
    <property type="match status" value="1"/>
</dbReference>
<comment type="caution">
    <text evidence="2">The sequence shown here is derived from an EMBL/GenBank/DDBJ whole genome shotgun (WGS) entry which is preliminary data.</text>
</comment>
<reference evidence="2" key="1">
    <citation type="journal article" date="2023" name="Mol. Phylogenet. Evol.">
        <title>Genome-scale phylogeny and comparative genomics of the fungal order Sordariales.</title>
        <authorList>
            <person name="Hensen N."/>
            <person name="Bonometti L."/>
            <person name="Westerberg I."/>
            <person name="Brannstrom I.O."/>
            <person name="Guillou S."/>
            <person name="Cros-Aarteil S."/>
            <person name="Calhoun S."/>
            <person name="Haridas S."/>
            <person name="Kuo A."/>
            <person name="Mondo S."/>
            <person name="Pangilinan J."/>
            <person name="Riley R."/>
            <person name="LaButti K."/>
            <person name="Andreopoulos B."/>
            <person name="Lipzen A."/>
            <person name="Chen C."/>
            <person name="Yan M."/>
            <person name="Daum C."/>
            <person name="Ng V."/>
            <person name="Clum A."/>
            <person name="Steindorff A."/>
            <person name="Ohm R.A."/>
            <person name="Martin F."/>
            <person name="Silar P."/>
            <person name="Natvig D.O."/>
            <person name="Lalanne C."/>
            <person name="Gautier V."/>
            <person name="Ament-Velasquez S.L."/>
            <person name="Kruys A."/>
            <person name="Hutchinson M.I."/>
            <person name="Powell A.J."/>
            <person name="Barry K."/>
            <person name="Miller A.N."/>
            <person name="Grigoriev I.V."/>
            <person name="Debuchy R."/>
            <person name="Gladieux P."/>
            <person name="Hiltunen Thoren M."/>
            <person name="Johannesson H."/>
        </authorList>
    </citation>
    <scope>NUCLEOTIDE SEQUENCE</scope>
    <source>
        <strain evidence="2">CBS 990.96</strain>
    </source>
</reference>
<reference evidence="2" key="2">
    <citation type="submission" date="2023-05" db="EMBL/GenBank/DDBJ databases">
        <authorList>
            <consortium name="Lawrence Berkeley National Laboratory"/>
            <person name="Steindorff A."/>
            <person name="Hensen N."/>
            <person name="Bonometti L."/>
            <person name="Westerberg I."/>
            <person name="Brannstrom I.O."/>
            <person name="Guillou S."/>
            <person name="Cros-Aarteil S."/>
            <person name="Calhoun S."/>
            <person name="Haridas S."/>
            <person name="Kuo A."/>
            <person name="Mondo S."/>
            <person name="Pangilinan J."/>
            <person name="Riley R."/>
            <person name="Labutti K."/>
            <person name="Andreopoulos B."/>
            <person name="Lipzen A."/>
            <person name="Chen C."/>
            <person name="Yanf M."/>
            <person name="Daum C."/>
            <person name="Ng V."/>
            <person name="Clum A."/>
            <person name="Ohm R."/>
            <person name="Martin F."/>
            <person name="Silar P."/>
            <person name="Natvig D."/>
            <person name="Lalanne C."/>
            <person name="Gautier V."/>
            <person name="Ament-Velasquez S.L."/>
            <person name="Kruys A."/>
            <person name="Hutchinson M.I."/>
            <person name="Powell A.J."/>
            <person name="Barry K."/>
            <person name="Miller A.N."/>
            <person name="Grigoriev I.V."/>
            <person name="Debuchy R."/>
            <person name="Gladieux P."/>
            <person name="Thoren M.H."/>
            <person name="Johannesson H."/>
        </authorList>
    </citation>
    <scope>NUCLEOTIDE SEQUENCE</scope>
    <source>
        <strain evidence="2">CBS 990.96</strain>
    </source>
</reference>
<name>A0AAN7GSG5_9PEZI</name>
<dbReference type="InterPro" id="IPR022198">
    <property type="entry name" value="DUF3723"/>
</dbReference>
<keyword evidence="3" id="KW-1185">Reference proteome</keyword>
<accession>A0AAN7GSG5</accession>
<proteinExistence type="predicted"/>
<protein>
    <submittedName>
        <fullName evidence="2">Uncharacterized protein</fullName>
    </submittedName>
</protein>
<evidence type="ECO:0000313" key="2">
    <source>
        <dbReference type="EMBL" id="KAK4223503.1"/>
    </source>
</evidence>
<feature type="region of interest" description="Disordered" evidence="1">
    <location>
        <begin position="523"/>
        <end position="564"/>
    </location>
</feature>